<dbReference type="EMBL" id="BAAAZO010000009">
    <property type="protein sequence ID" value="GAA3622310.1"/>
    <property type="molecule type" value="Genomic_DNA"/>
</dbReference>
<gene>
    <name evidence="2" type="ORF">GCM10022223_44040</name>
</gene>
<reference evidence="3" key="1">
    <citation type="journal article" date="2019" name="Int. J. Syst. Evol. Microbiol.">
        <title>The Global Catalogue of Microorganisms (GCM) 10K type strain sequencing project: providing services to taxonomists for standard genome sequencing and annotation.</title>
        <authorList>
            <consortium name="The Broad Institute Genomics Platform"/>
            <consortium name="The Broad Institute Genome Sequencing Center for Infectious Disease"/>
            <person name="Wu L."/>
            <person name="Ma J."/>
        </authorList>
    </citation>
    <scope>NUCLEOTIDE SEQUENCE [LARGE SCALE GENOMIC DNA]</scope>
    <source>
        <strain evidence="3">JCM 16902</strain>
    </source>
</reference>
<organism evidence="2 3">
    <name type="scientific">Kineosporia mesophila</name>
    <dbReference type="NCBI Taxonomy" id="566012"/>
    <lineage>
        <taxon>Bacteria</taxon>
        <taxon>Bacillati</taxon>
        <taxon>Actinomycetota</taxon>
        <taxon>Actinomycetes</taxon>
        <taxon>Kineosporiales</taxon>
        <taxon>Kineosporiaceae</taxon>
        <taxon>Kineosporia</taxon>
    </lineage>
</organism>
<evidence type="ECO:0000313" key="3">
    <source>
        <dbReference type="Proteomes" id="UP001501074"/>
    </source>
</evidence>
<accession>A0ABP7A0J2</accession>
<dbReference type="Proteomes" id="UP001501074">
    <property type="component" value="Unassembled WGS sequence"/>
</dbReference>
<feature type="region of interest" description="Disordered" evidence="1">
    <location>
        <begin position="21"/>
        <end position="77"/>
    </location>
</feature>
<comment type="caution">
    <text evidence="2">The sequence shown here is derived from an EMBL/GenBank/DDBJ whole genome shotgun (WGS) entry which is preliminary data.</text>
</comment>
<evidence type="ECO:0000256" key="1">
    <source>
        <dbReference type="SAM" id="MobiDB-lite"/>
    </source>
</evidence>
<name>A0ABP7A0J2_9ACTN</name>
<evidence type="ECO:0000313" key="2">
    <source>
        <dbReference type="EMBL" id="GAA3622310.1"/>
    </source>
</evidence>
<protein>
    <submittedName>
        <fullName evidence="2">Uncharacterized protein</fullName>
    </submittedName>
</protein>
<proteinExistence type="predicted"/>
<feature type="compositionally biased region" description="Polar residues" evidence="1">
    <location>
        <begin position="62"/>
        <end position="77"/>
    </location>
</feature>
<keyword evidence="3" id="KW-1185">Reference proteome</keyword>
<sequence>MTLSTARATERLSSVCKVIQRAADTGGPPVRTPESTTGTADPRIRATPSTKGGIPGKGATGSGRSVSRTLVSGTAKV</sequence>